<protein>
    <recommendedName>
        <fullName evidence="11">Zinc/iron permease</fullName>
    </recommendedName>
</protein>
<sequence>MWDGLGMLLVLSGLMALASFLAGSLPLSFSLSPRQIRLISAIGTGLLIGTALIVIIPEGIETLYSSSTVSVLHAAHVAPTVHAPMDNDRAALALHNIPKPDKNAAGQGIKHDNKMVKGTDRFLPGEKEPDPPKDSEPKSSQTRRDDHENPTPHAWIGISMISGFILMYLVDIVPAIKSSSSASANGHSDHVPLSTIDPESATSSRQTKAHPPPSRPNPTTVGLLIHALADGIALGASSTNGPTSARGSLSIVVFIAILVHKAPAAFGLTSILLNEGISKRSTRGHLLVFSFAAPLGALVTWMIINILGKADNGPSEDMKWWTGIALMFSGGTFLYVALHAMQTISSSSSHGGHPHVKVAVTDGGDEWETPYVETDGHTVQASQVQEKTRGEVGLVVAGMLLPMLTQMGHSITMKGLLAAMPGFANLVQAATQEVFMINPLGTQAPLVASIVGASPAATTYAMACGPNFPSILSSLPSSLICPDLASVTITQGPATIAYTTVENWANKPTDSSINIRKALHCNLAGTTAAICTNSFDGLDKIVLSTQGLNASQISMGQASLDALKVPETFTLTGKDFPVFGNVVVTAGAEKLQVSGASAAVSASTNAAGKLEASMTMAYTSSGVIGNPGINSISAASNPVVGDGDGLVAIGVAETSSGAVAPATVAGIAESSNTSTAKQAAATESKSSAAGSSVESGCSIIIGALAVFLLL</sequence>
<keyword evidence="4 8" id="KW-1133">Transmembrane helix</keyword>
<dbReference type="EMBL" id="CP042196">
    <property type="protein sequence ID" value="QDS74782.1"/>
    <property type="molecule type" value="Genomic_DNA"/>
</dbReference>
<feature type="transmembrane region" description="Helical" evidence="8">
    <location>
        <begin position="286"/>
        <end position="308"/>
    </location>
</feature>
<dbReference type="OrthoDB" id="19859at2759"/>
<feature type="region of interest" description="Disordered" evidence="7">
    <location>
        <begin position="100"/>
        <end position="153"/>
    </location>
</feature>
<feature type="transmembrane region" description="Helical" evidence="8">
    <location>
        <begin position="320"/>
        <end position="338"/>
    </location>
</feature>
<evidence type="ECO:0000256" key="5">
    <source>
        <dbReference type="ARBA" id="ARBA00023034"/>
    </source>
</evidence>
<dbReference type="PANTHER" id="PTHR16133:SF0">
    <property type="entry name" value="ZINC_IRON REGULATED TRANSPORTER-RELATED PROTEIN 102B, ISOFORM E"/>
    <property type="match status" value="1"/>
</dbReference>
<dbReference type="GO" id="GO:0046873">
    <property type="term" value="F:metal ion transmembrane transporter activity"/>
    <property type="evidence" value="ECO:0007669"/>
    <property type="project" value="InterPro"/>
</dbReference>
<dbReference type="Pfam" id="PF02535">
    <property type="entry name" value="Zip"/>
    <property type="match status" value="1"/>
</dbReference>
<gene>
    <name evidence="9" type="ORF">FKW77_001874</name>
</gene>
<evidence type="ECO:0000256" key="1">
    <source>
        <dbReference type="ARBA" id="ARBA00004127"/>
    </source>
</evidence>
<dbReference type="Proteomes" id="UP000316270">
    <property type="component" value="Chromosome 12"/>
</dbReference>
<evidence type="ECO:0000256" key="6">
    <source>
        <dbReference type="ARBA" id="ARBA00023136"/>
    </source>
</evidence>
<dbReference type="AlphaFoldDB" id="A0A517LGL6"/>
<evidence type="ECO:0000256" key="8">
    <source>
        <dbReference type="SAM" id="Phobius"/>
    </source>
</evidence>
<organism evidence="9 10">
    <name type="scientific">Venturia effusa</name>
    <dbReference type="NCBI Taxonomy" id="50376"/>
    <lineage>
        <taxon>Eukaryota</taxon>
        <taxon>Fungi</taxon>
        <taxon>Dikarya</taxon>
        <taxon>Ascomycota</taxon>
        <taxon>Pezizomycotina</taxon>
        <taxon>Dothideomycetes</taxon>
        <taxon>Pleosporomycetidae</taxon>
        <taxon>Venturiales</taxon>
        <taxon>Venturiaceae</taxon>
        <taxon>Venturia</taxon>
    </lineage>
</organism>
<evidence type="ECO:0000256" key="4">
    <source>
        <dbReference type="ARBA" id="ARBA00022989"/>
    </source>
</evidence>
<feature type="transmembrane region" description="Helical" evidence="8">
    <location>
        <begin position="251"/>
        <end position="274"/>
    </location>
</feature>
<evidence type="ECO:0000256" key="3">
    <source>
        <dbReference type="ARBA" id="ARBA00022692"/>
    </source>
</evidence>
<dbReference type="GO" id="GO:0006829">
    <property type="term" value="P:zinc ion transport"/>
    <property type="evidence" value="ECO:0007669"/>
    <property type="project" value="InterPro"/>
</dbReference>
<dbReference type="InterPro" id="IPR003689">
    <property type="entry name" value="ZIP"/>
</dbReference>
<evidence type="ECO:0000256" key="2">
    <source>
        <dbReference type="ARBA" id="ARBA00004394"/>
    </source>
</evidence>
<keyword evidence="6 8" id="KW-0472">Membrane</keyword>
<dbReference type="STRING" id="50376.A0A517LGL6"/>
<name>A0A517LGL6_9PEZI</name>
<keyword evidence="10" id="KW-1185">Reference proteome</keyword>
<feature type="transmembrane region" description="Helical" evidence="8">
    <location>
        <begin position="36"/>
        <end position="56"/>
    </location>
</feature>
<evidence type="ECO:0000313" key="9">
    <source>
        <dbReference type="EMBL" id="QDS74782.1"/>
    </source>
</evidence>
<dbReference type="PANTHER" id="PTHR16133">
    <property type="entry name" value="SOLUTE CARRIER FAMILY 39 ZINC TRANSPORTER , MEMBER 9-RELATED"/>
    <property type="match status" value="1"/>
</dbReference>
<dbReference type="GO" id="GO:0000139">
    <property type="term" value="C:Golgi membrane"/>
    <property type="evidence" value="ECO:0007669"/>
    <property type="project" value="UniProtKB-SubCell"/>
</dbReference>
<evidence type="ECO:0000256" key="7">
    <source>
        <dbReference type="SAM" id="MobiDB-lite"/>
    </source>
</evidence>
<evidence type="ECO:0000313" key="10">
    <source>
        <dbReference type="Proteomes" id="UP000316270"/>
    </source>
</evidence>
<keyword evidence="5" id="KW-0333">Golgi apparatus</keyword>
<accession>A0A517LGL6</accession>
<feature type="compositionally biased region" description="Basic and acidic residues" evidence="7">
    <location>
        <begin position="109"/>
        <end position="150"/>
    </location>
</feature>
<evidence type="ECO:0008006" key="11">
    <source>
        <dbReference type="Google" id="ProtNLM"/>
    </source>
</evidence>
<keyword evidence="3 8" id="KW-0812">Transmembrane</keyword>
<dbReference type="InterPro" id="IPR045891">
    <property type="entry name" value="ZIP9"/>
</dbReference>
<proteinExistence type="predicted"/>
<reference evidence="9 10" key="1">
    <citation type="submission" date="2019-07" db="EMBL/GenBank/DDBJ databases">
        <title>Finished genome of Venturia effusa.</title>
        <authorList>
            <person name="Young C.A."/>
            <person name="Cox M.P."/>
            <person name="Ganley A.R.D."/>
            <person name="David W.J."/>
        </authorList>
    </citation>
    <scope>NUCLEOTIDE SEQUENCE [LARGE SCALE GENOMIC DNA]</scope>
    <source>
        <strain evidence="10">albino</strain>
    </source>
</reference>
<comment type="subcellular location">
    <subcellularLocation>
        <location evidence="1">Endomembrane system</location>
        <topology evidence="1">Multi-pass membrane protein</topology>
    </subcellularLocation>
    <subcellularLocation>
        <location evidence="2">Golgi apparatus membrane</location>
    </subcellularLocation>
</comment>
<feature type="region of interest" description="Disordered" evidence="7">
    <location>
        <begin position="179"/>
        <end position="220"/>
    </location>
</feature>
<feature type="transmembrane region" description="Helical" evidence="8">
    <location>
        <begin position="153"/>
        <end position="170"/>
    </location>
</feature>